<evidence type="ECO:0000313" key="10">
    <source>
        <dbReference type="EMBL" id="SVA09692.1"/>
    </source>
</evidence>
<dbReference type="FunFam" id="3.30.70.260:FF:000012">
    <property type="entry name" value="Prephenate dehydratase"/>
    <property type="match status" value="1"/>
</dbReference>
<evidence type="ECO:0000256" key="7">
    <source>
        <dbReference type="ARBA" id="ARBA00047848"/>
    </source>
</evidence>
<dbReference type="EMBL" id="UINC01003841">
    <property type="protein sequence ID" value="SVA09692.1"/>
    <property type="molecule type" value="Genomic_DNA"/>
</dbReference>
<dbReference type="Gene3D" id="3.30.70.260">
    <property type="match status" value="1"/>
</dbReference>
<reference evidence="10" key="1">
    <citation type="submission" date="2018-05" db="EMBL/GenBank/DDBJ databases">
        <authorList>
            <person name="Lanie J.A."/>
            <person name="Ng W.-L."/>
            <person name="Kazmierczak K.M."/>
            <person name="Andrzejewski T.M."/>
            <person name="Davidsen T.M."/>
            <person name="Wayne K.J."/>
            <person name="Tettelin H."/>
            <person name="Glass J.I."/>
            <person name="Rusch D."/>
            <person name="Podicherti R."/>
            <person name="Tsui H.-C.T."/>
            <person name="Winkler M.E."/>
        </authorList>
    </citation>
    <scope>NUCLEOTIDE SEQUENCE</scope>
</reference>
<evidence type="ECO:0000256" key="4">
    <source>
        <dbReference type="ARBA" id="ARBA00023141"/>
    </source>
</evidence>
<dbReference type="AlphaFoldDB" id="A0A381T0D4"/>
<comment type="catalytic activity">
    <reaction evidence="7">
        <text>prephenate + H(+) = 3-phenylpyruvate + CO2 + H2O</text>
        <dbReference type="Rhea" id="RHEA:21648"/>
        <dbReference type="ChEBI" id="CHEBI:15377"/>
        <dbReference type="ChEBI" id="CHEBI:15378"/>
        <dbReference type="ChEBI" id="CHEBI:16526"/>
        <dbReference type="ChEBI" id="CHEBI:18005"/>
        <dbReference type="ChEBI" id="CHEBI:29934"/>
        <dbReference type="EC" id="4.2.1.51"/>
    </reaction>
</comment>
<keyword evidence="3" id="KW-0028">Amino-acid biosynthesis</keyword>
<dbReference type="NCBIfam" id="NF008865">
    <property type="entry name" value="PRK11898.1"/>
    <property type="match status" value="1"/>
</dbReference>
<evidence type="ECO:0000259" key="8">
    <source>
        <dbReference type="PROSITE" id="PS51171"/>
    </source>
</evidence>
<comment type="pathway">
    <text evidence="1">Amino-acid biosynthesis; L-phenylalanine biosynthesis; phenylpyruvate from prephenate: step 1/1.</text>
</comment>
<dbReference type="FunFam" id="3.40.190.10:FF:000029">
    <property type="entry name" value="Chorismate mutase/Prephenate dehydratase"/>
    <property type="match status" value="1"/>
</dbReference>
<organism evidence="10">
    <name type="scientific">marine metagenome</name>
    <dbReference type="NCBI Taxonomy" id="408172"/>
    <lineage>
        <taxon>unclassified sequences</taxon>
        <taxon>metagenomes</taxon>
        <taxon>ecological metagenomes</taxon>
    </lineage>
</organism>
<dbReference type="Pfam" id="PF00800">
    <property type="entry name" value="PDT"/>
    <property type="match status" value="1"/>
</dbReference>
<proteinExistence type="predicted"/>
<dbReference type="PANTHER" id="PTHR21022">
    <property type="entry name" value="PREPHENATE DEHYDRATASE P PROTEIN"/>
    <property type="match status" value="1"/>
</dbReference>
<dbReference type="GO" id="GO:0009094">
    <property type="term" value="P:L-phenylalanine biosynthetic process"/>
    <property type="evidence" value="ECO:0007669"/>
    <property type="project" value="UniProtKB-KW"/>
</dbReference>
<evidence type="ECO:0000256" key="1">
    <source>
        <dbReference type="ARBA" id="ARBA00004741"/>
    </source>
</evidence>
<evidence type="ECO:0000256" key="2">
    <source>
        <dbReference type="ARBA" id="ARBA00013147"/>
    </source>
</evidence>
<sequence>MNVSYLGPKGTFSEIAVARYFSNNINKLPKSSIEDVFKSVQESEADYGIVPIENSVEGSVNNTLDLLSDSKVLITGEIELIINQCLLSQETNIRSVTRIFGHPQSLAQCKNWILSNIPHAELITVISNTEGALSLKKPGDACIGAEVIAEYYSLNINEKNIQDYSNNATRFLVIGNAVSTATGSDKTSLLITPPNTGDSGSLYSLLEPFAKNEINLSHIESRPSKVKNWNYVFFIDIDGHVEDKNIQETIEALKERGVEVKFLGSYPKDQ</sequence>
<dbReference type="GO" id="GO:0004664">
    <property type="term" value="F:prephenate dehydratase activity"/>
    <property type="evidence" value="ECO:0007669"/>
    <property type="project" value="UniProtKB-EC"/>
</dbReference>
<keyword evidence="4" id="KW-0057">Aromatic amino acid biosynthesis</keyword>
<dbReference type="PROSITE" id="PS51171">
    <property type="entry name" value="PREPHENATE_DEHYDR_3"/>
    <property type="match status" value="1"/>
</dbReference>
<gene>
    <name evidence="10" type="ORF">METZ01_LOCUS62546</name>
</gene>
<dbReference type="Pfam" id="PF01842">
    <property type="entry name" value="ACT"/>
    <property type="match status" value="1"/>
</dbReference>
<evidence type="ECO:0000259" key="9">
    <source>
        <dbReference type="PROSITE" id="PS51671"/>
    </source>
</evidence>
<dbReference type="PROSITE" id="PS51671">
    <property type="entry name" value="ACT"/>
    <property type="match status" value="1"/>
</dbReference>
<dbReference type="CDD" id="cd13630">
    <property type="entry name" value="PBP2_PDT_1"/>
    <property type="match status" value="1"/>
</dbReference>
<dbReference type="InterPro" id="IPR001086">
    <property type="entry name" value="Preph_deHydtase"/>
</dbReference>
<dbReference type="GO" id="GO:0005737">
    <property type="term" value="C:cytoplasm"/>
    <property type="evidence" value="ECO:0007669"/>
    <property type="project" value="TreeGrafter"/>
</dbReference>
<keyword evidence="5" id="KW-0584">Phenylalanine biosynthesis</keyword>
<dbReference type="PANTHER" id="PTHR21022:SF19">
    <property type="entry name" value="PREPHENATE DEHYDRATASE-RELATED"/>
    <property type="match status" value="1"/>
</dbReference>
<evidence type="ECO:0000256" key="3">
    <source>
        <dbReference type="ARBA" id="ARBA00022605"/>
    </source>
</evidence>
<protein>
    <recommendedName>
        <fullName evidence="2">prephenate dehydratase</fullName>
        <ecNumber evidence="2">4.2.1.51</ecNumber>
    </recommendedName>
</protein>
<keyword evidence="6" id="KW-0456">Lyase</keyword>
<feature type="domain" description="Prephenate dehydratase" evidence="8">
    <location>
        <begin position="2"/>
        <end position="176"/>
    </location>
</feature>
<dbReference type="InterPro" id="IPR002912">
    <property type="entry name" value="ACT_dom"/>
</dbReference>
<dbReference type="InterPro" id="IPR045865">
    <property type="entry name" value="ACT-like_dom_sf"/>
</dbReference>
<dbReference type="Gene3D" id="3.40.190.10">
    <property type="entry name" value="Periplasmic binding protein-like II"/>
    <property type="match status" value="2"/>
</dbReference>
<dbReference type="SUPFAM" id="SSF55021">
    <property type="entry name" value="ACT-like"/>
    <property type="match status" value="1"/>
</dbReference>
<dbReference type="CDD" id="cd04905">
    <property type="entry name" value="ACT_CM-PDT"/>
    <property type="match status" value="1"/>
</dbReference>
<dbReference type="SUPFAM" id="SSF53850">
    <property type="entry name" value="Periplasmic binding protein-like II"/>
    <property type="match status" value="1"/>
</dbReference>
<dbReference type="EC" id="4.2.1.51" evidence="2"/>
<name>A0A381T0D4_9ZZZZ</name>
<accession>A0A381T0D4</accession>
<evidence type="ECO:0000256" key="6">
    <source>
        <dbReference type="ARBA" id="ARBA00023239"/>
    </source>
</evidence>
<feature type="domain" description="ACT" evidence="9">
    <location>
        <begin position="190"/>
        <end position="267"/>
    </location>
</feature>
<evidence type="ECO:0000256" key="5">
    <source>
        <dbReference type="ARBA" id="ARBA00023222"/>
    </source>
</evidence>